<reference evidence="2" key="1">
    <citation type="journal article" date="2015" name="PLoS Genet.">
        <title>Genome Sequence and Transcriptome Analyses of Chrysochromulina tobin: Metabolic Tools for Enhanced Algal Fitness in the Prominent Order Prymnesiales (Haptophyceae).</title>
        <authorList>
            <person name="Hovde B.T."/>
            <person name="Deodato C.R."/>
            <person name="Hunsperger H.M."/>
            <person name="Ryken S.A."/>
            <person name="Yost W."/>
            <person name="Jha R.K."/>
            <person name="Patterson J."/>
            <person name="Monnat R.J. Jr."/>
            <person name="Barlow S.B."/>
            <person name="Starkenburg S.R."/>
            <person name="Cattolico R.A."/>
        </authorList>
    </citation>
    <scope>NUCLEOTIDE SEQUENCE</scope>
    <source>
        <strain evidence="2">CCMP291</strain>
    </source>
</reference>
<name>A0A0M0JTW1_9EUKA</name>
<comment type="caution">
    <text evidence="1">The sequence shown here is derived from an EMBL/GenBank/DDBJ whole genome shotgun (WGS) entry which is preliminary data.</text>
</comment>
<evidence type="ECO:0008006" key="3">
    <source>
        <dbReference type="Google" id="ProtNLM"/>
    </source>
</evidence>
<dbReference type="OrthoDB" id="497965at2759"/>
<evidence type="ECO:0000313" key="1">
    <source>
        <dbReference type="EMBL" id="KOO30131.1"/>
    </source>
</evidence>
<accession>A0A0M0JTW1</accession>
<dbReference type="AlphaFoldDB" id="A0A0M0JTW1"/>
<protein>
    <recommendedName>
        <fullName evidence="3">FCP1 homology domain-containing protein</fullName>
    </recommendedName>
</protein>
<gene>
    <name evidence="1" type="ORF">Ctob_012087</name>
</gene>
<proteinExistence type="predicted"/>
<sequence>GGGLRAVFLDFDRTLCSTKAGRSPLLGLHNVDPELASLCTTYPVYVVTRNPHEAEIVTFLEQRGVAVARVCVVPKRASKADVMVQVLPSLKSGSQQARVSPYEAHDDDAARAPERVTPVQAVFVDDDVRELMRPSVSELPGLLRVLFRRTGL</sequence>
<evidence type="ECO:0000313" key="2">
    <source>
        <dbReference type="Proteomes" id="UP000037460"/>
    </source>
</evidence>
<dbReference type="EMBL" id="JWZX01002284">
    <property type="protein sequence ID" value="KOO30131.1"/>
    <property type="molecule type" value="Genomic_DNA"/>
</dbReference>
<organism evidence="1 2">
    <name type="scientific">Chrysochromulina tobinii</name>
    <dbReference type="NCBI Taxonomy" id="1460289"/>
    <lineage>
        <taxon>Eukaryota</taxon>
        <taxon>Haptista</taxon>
        <taxon>Haptophyta</taxon>
        <taxon>Prymnesiophyceae</taxon>
        <taxon>Prymnesiales</taxon>
        <taxon>Chrysochromulinaceae</taxon>
        <taxon>Chrysochromulina</taxon>
    </lineage>
</organism>
<dbReference type="Proteomes" id="UP000037460">
    <property type="component" value="Unassembled WGS sequence"/>
</dbReference>
<keyword evidence="2" id="KW-1185">Reference proteome</keyword>
<feature type="non-terminal residue" evidence="1">
    <location>
        <position position="1"/>
    </location>
</feature>